<keyword evidence="2" id="KW-1185">Reference proteome</keyword>
<dbReference type="EMBL" id="CP042425">
    <property type="protein sequence ID" value="QEL17443.1"/>
    <property type="molecule type" value="Genomic_DNA"/>
</dbReference>
<organism evidence="1 2">
    <name type="scientific">Limnoglobus roseus</name>
    <dbReference type="NCBI Taxonomy" id="2598579"/>
    <lineage>
        <taxon>Bacteria</taxon>
        <taxon>Pseudomonadati</taxon>
        <taxon>Planctomycetota</taxon>
        <taxon>Planctomycetia</taxon>
        <taxon>Gemmatales</taxon>
        <taxon>Gemmataceae</taxon>
        <taxon>Limnoglobus</taxon>
    </lineage>
</organism>
<dbReference type="Proteomes" id="UP000324974">
    <property type="component" value="Chromosome"/>
</dbReference>
<dbReference type="AlphaFoldDB" id="A0A5C1AGS4"/>
<proteinExistence type="predicted"/>
<gene>
    <name evidence="1" type="ORF">PX52LOC_04432</name>
</gene>
<reference evidence="2" key="1">
    <citation type="submission" date="2019-08" db="EMBL/GenBank/DDBJ databases">
        <title>Limnoglobus roseus gen. nov., sp. nov., a novel freshwater planctomycete with a giant genome from the family Gemmataceae.</title>
        <authorList>
            <person name="Kulichevskaya I.S."/>
            <person name="Naumoff D.G."/>
            <person name="Miroshnikov K."/>
            <person name="Ivanova A."/>
            <person name="Philippov D.A."/>
            <person name="Hakobyan A."/>
            <person name="Rijpstra I.C."/>
            <person name="Sinninghe Damste J.S."/>
            <person name="Liesack W."/>
            <person name="Dedysh S.N."/>
        </authorList>
    </citation>
    <scope>NUCLEOTIDE SEQUENCE [LARGE SCALE GENOMIC DNA]</scope>
    <source>
        <strain evidence="2">PX52</strain>
    </source>
</reference>
<protein>
    <submittedName>
        <fullName evidence="1">Uncharacterized protein</fullName>
    </submittedName>
</protein>
<dbReference type="RefSeq" id="WP_168219134.1">
    <property type="nucleotide sequence ID" value="NZ_CP042425.1"/>
</dbReference>
<accession>A0A5C1AGS4</accession>
<evidence type="ECO:0000313" key="1">
    <source>
        <dbReference type="EMBL" id="QEL17443.1"/>
    </source>
</evidence>
<name>A0A5C1AGS4_9BACT</name>
<evidence type="ECO:0000313" key="2">
    <source>
        <dbReference type="Proteomes" id="UP000324974"/>
    </source>
</evidence>
<dbReference type="KEGG" id="lrs:PX52LOC_04432"/>
<sequence>MTTPDQQPVTDLLRIRDAIVSQFLTRMTGVADIGHLIRPPVDVSRLTRPVITFPTLPTISLPTR</sequence>